<dbReference type="GO" id="GO:0005886">
    <property type="term" value="C:plasma membrane"/>
    <property type="evidence" value="ECO:0007669"/>
    <property type="project" value="TreeGrafter"/>
</dbReference>
<dbReference type="InterPro" id="IPR051460">
    <property type="entry name" value="HdrC_iron-sulfur_subunit"/>
</dbReference>
<evidence type="ECO:0000256" key="1">
    <source>
        <dbReference type="ARBA" id="ARBA00022485"/>
    </source>
</evidence>
<reference evidence="7" key="1">
    <citation type="journal article" date="2014" name="Front. Microbiol.">
        <title>High frequency of phylogenetically diverse reductive dehalogenase-homologous genes in deep subseafloor sedimentary metagenomes.</title>
        <authorList>
            <person name="Kawai M."/>
            <person name="Futagami T."/>
            <person name="Toyoda A."/>
            <person name="Takaki Y."/>
            <person name="Nishi S."/>
            <person name="Hori S."/>
            <person name="Arai W."/>
            <person name="Tsubouchi T."/>
            <person name="Morono Y."/>
            <person name="Uchiyama I."/>
            <person name="Ito T."/>
            <person name="Fujiyama A."/>
            <person name="Inagaki F."/>
            <person name="Takami H."/>
        </authorList>
    </citation>
    <scope>NUCLEOTIDE SEQUENCE</scope>
    <source>
        <strain evidence="7">Expedition CK06-06</strain>
    </source>
</reference>
<feature type="domain" description="Cysteine-rich" evidence="6">
    <location>
        <begin position="124"/>
        <end position="211"/>
    </location>
</feature>
<feature type="non-terminal residue" evidence="7">
    <location>
        <position position="1"/>
    </location>
</feature>
<name>X1DRE6_9ZZZZ</name>
<evidence type="ECO:0000259" key="6">
    <source>
        <dbReference type="Pfam" id="PF02754"/>
    </source>
</evidence>
<dbReference type="PANTHER" id="PTHR43255">
    <property type="entry name" value="IRON-SULFUR-BINDING OXIDOREDUCTASE FADF-RELATED-RELATED"/>
    <property type="match status" value="1"/>
</dbReference>
<dbReference type="InterPro" id="IPR004017">
    <property type="entry name" value="Cys_rich_dom"/>
</dbReference>
<dbReference type="EMBL" id="BARU01004769">
    <property type="protein sequence ID" value="GAH23581.1"/>
    <property type="molecule type" value="Genomic_DNA"/>
</dbReference>
<dbReference type="GO" id="GO:0046872">
    <property type="term" value="F:metal ion binding"/>
    <property type="evidence" value="ECO:0007669"/>
    <property type="project" value="UniProtKB-KW"/>
</dbReference>
<proteinExistence type="predicted"/>
<evidence type="ECO:0000256" key="3">
    <source>
        <dbReference type="ARBA" id="ARBA00023002"/>
    </source>
</evidence>
<feature type="non-terminal residue" evidence="7">
    <location>
        <position position="225"/>
    </location>
</feature>
<dbReference type="AlphaFoldDB" id="X1DRE6"/>
<feature type="domain" description="Cysteine-rich" evidence="6">
    <location>
        <begin position="1"/>
        <end position="84"/>
    </location>
</feature>
<protein>
    <recommendedName>
        <fullName evidence="6">Cysteine-rich domain-containing protein</fullName>
    </recommendedName>
</protein>
<keyword evidence="2" id="KW-0479">Metal-binding</keyword>
<dbReference type="Pfam" id="PF02754">
    <property type="entry name" value="CCG"/>
    <property type="match status" value="2"/>
</dbReference>
<gene>
    <name evidence="7" type="ORF">S03H2_09396</name>
</gene>
<accession>X1DRE6</accession>
<evidence type="ECO:0000256" key="5">
    <source>
        <dbReference type="ARBA" id="ARBA00023014"/>
    </source>
</evidence>
<dbReference type="GO" id="GO:0051539">
    <property type="term" value="F:4 iron, 4 sulfur cluster binding"/>
    <property type="evidence" value="ECO:0007669"/>
    <property type="project" value="UniProtKB-KW"/>
</dbReference>
<evidence type="ECO:0000256" key="2">
    <source>
        <dbReference type="ARBA" id="ARBA00022723"/>
    </source>
</evidence>
<sequence>FVGCTTALTPQIQTVAINTAKVLKKLGVDFSVFGENEVCCGSVAMRTGDRKAFNYVSDKNLDLFQKSGIKTIITSCAGCYRTLKLDYADLLKESDINVIHTIELIRKIIKEKNIQLKNLGINATYHDPCHTGRNSGDTPLYEEPRELLKKMANLVEMATIKENAKCCGAGGGVKKAFPELALEIAKSRVQEAEETGAENLVSICPFCFRNIDDAIKALNSNIKMV</sequence>
<keyword evidence="5" id="KW-0411">Iron-sulfur</keyword>
<keyword evidence="3" id="KW-0560">Oxidoreductase</keyword>
<dbReference type="GO" id="GO:0016491">
    <property type="term" value="F:oxidoreductase activity"/>
    <property type="evidence" value="ECO:0007669"/>
    <property type="project" value="UniProtKB-KW"/>
</dbReference>
<dbReference type="PANTHER" id="PTHR43255:SF1">
    <property type="entry name" value="IRON-SULFUR-BINDING OXIDOREDUCTASE FADF-RELATED"/>
    <property type="match status" value="1"/>
</dbReference>
<evidence type="ECO:0000256" key="4">
    <source>
        <dbReference type="ARBA" id="ARBA00023004"/>
    </source>
</evidence>
<comment type="caution">
    <text evidence="7">The sequence shown here is derived from an EMBL/GenBank/DDBJ whole genome shotgun (WGS) entry which is preliminary data.</text>
</comment>
<organism evidence="7">
    <name type="scientific">marine sediment metagenome</name>
    <dbReference type="NCBI Taxonomy" id="412755"/>
    <lineage>
        <taxon>unclassified sequences</taxon>
        <taxon>metagenomes</taxon>
        <taxon>ecological metagenomes</taxon>
    </lineage>
</organism>
<evidence type="ECO:0000313" key="7">
    <source>
        <dbReference type="EMBL" id="GAH23581.1"/>
    </source>
</evidence>
<keyword evidence="1" id="KW-0004">4Fe-4S</keyword>
<dbReference type="Gene3D" id="1.20.1050.140">
    <property type="match status" value="1"/>
</dbReference>
<keyword evidence="4" id="KW-0408">Iron</keyword>